<reference evidence="1" key="1">
    <citation type="submission" date="2020-06" db="EMBL/GenBank/DDBJ databases">
        <title>Genomic insights into acetone-butanol-ethanol (ABE) fermentation by sequencing solventogenic clostridia strains.</title>
        <authorList>
            <person name="Brown S."/>
        </authorList>
    </citation>
    <scope>NUCLEOTIDE SEQUENCE</scope>
    <source>
        <strain evidence="1">DJ123</strain>
    </source>
</reference>
<dbReference type="Proteomes" id="UP000822184">
    <property type="component" value="Unassembled WGS sequence"/>
</dbReference>
<dbReference type="EMBL" id="JABTDW010000001">
    <property type="protein sequence ID" value="NSB14578.1"/>
    <property type="molecule type" value="Genomic_DNA"/>
</dbReference>
<proteinExistence type="predicted"/>
<gene>
    <name evidence="1" type="ORF">BCD95_002837</name>
</gene>
<name>A0AAE5H5E8_CLOBE</name>
<dbReference type="AlphaFoldDB" id="A0AAE5H5E8"/>
<comment type="caution">
    <text evidence="1">The sequence shown here is derived from an EMBL/GenBank/DDBJ whole genome shotgun (WGS) entry which is preliminary data.</text>
</comment>
<evidence type="ECO:0000313" key="2">
    <source>
        <dbReference type="Proteomes" id="UP000822184"/>
    </source>
</evidence>
<evidence type="ECO:0000313" key="1">
    <source>
        <dbReference type="EMBL" id="NSB14578.1"/>
    </source>
</evidence>
<protein>
    <submittedName>
        <fullName evidence="1">Uncharacterized protein</fullName>
    </submittedName>
</protein>
<organism evidence="1 2">
    <name type="scientific">Clostridium beijerinckii</name>
    <name type="common">Clostridium MP</name>
    <dbReference type="NCBI Taxonomy" id="1520"/>
    <lineage>
        <taxon>Bacteria</taxon>
        <taxon>Bacillati</taxon>
        <taxon>Bacillota</taxon>
        <taxon>Clostridia</taxon>
        <taxon>Eubacteriales</taxon>
        <taxon>Clostridiaceae</taxon>
        <taxon>Clostridium</taxon>
    </lineage>
</organism>
<accession>A0AAE5H5E8</accession>
<sequence>MFIDDIDSLNWVPADILVIKKLKTREENYI</sequence>